<reference evidence="1 2" key="1">
    <citation type="submission" date="2018-09" db="EMBL/GenBank/DDBJ databases">
        <title>Genomic Encyclopedia of Archaeal and Bacterial Type Strains, Phase II (KMG-II): from individual species to whole genera.</title>
        <authorList>
            <person name="Goeker M."/>
        </authorList>
    </citation>
    <scope>NUCLEOTIDE SEQUENCE [LARGE SCALE GENOMIC DNA]</scope>
    <source>
        <strain evidence="1 2">DSM 26283</strain>
    </source>
</reference>
<dbReference type="Proteomes" id="UP000284892">
    <property type="component" value="Unassembled WGS sequence"/>
</dbReference>
<name>A0A420DFQ1_9FLAO</name>
<dbReference type="RefSeq" id="WP_120202090.1">
    <property type="nucleotide sequence ID" value="NZ_RAQJ01000005.1"/>
</dbReference>
<proteinExistence type="predicted"/>
<evidence type="ECO:0000313" key="2">
    <source>
        <dbReference type="Proteomes" id="UP000284892"/>
    </source>
</evidence>
<keyword evidence="2" id="KW-1185">Reference proteome</keyword>
<gene>
    <name evidence="1" type="ORF">BXY80_2333</name>
</gene>
<accession>A0A420DFQ1</accession>
<evidence type="ECO:0000313" key="1">
    <source>
        <dbReference type="EMBL" id="RKE91904.1"/>
    </source>
</evidence>
<organism evidence="1 2">
    <name type="scientific">Ichthyenterobacterium magnum</name>
    <dbReference type="NCBI Taxonomy" id="1230530"/>
    <lineage>
        <taxon>Bacteria</taxon>
        <taxon>Pseudomonadati</taxon>
        <taxon>Bacteroidota</taxon>
        <taxon>Flavobacteriia</taxon>
        <taxon>Flavobacteriales</taxon>
        <taxon>Flavobacteriaceae</taxon>
        <taxon>Ichthyenterobacterium</taxon>
    </lineage>
</organism>
<dbReference type="EMBL" id="RAQJ01000005">
    <property type="protein sequence ID" value="RKE91904.1"/>
    <property type="molecule type" value="Genomic_DNA"/>
</dbReference>
<sequence length="68" mass="7654">MVILIIFFLFIGGGWLIGKTIGNILFPKSNDEVFYSSSSGTHKTIINNFTTENHLHISNKDLKSILKE</sequence>
<protein>
    <submittedName>
        <fullName evidence="1">Uncharacterized protein</fullName>
    </submittedName>
</protein>
<dbReference type="AlphaFoldDB" id="A0A420DFQ1"/>
<comment type="caution">
    <text evidence="1">The sequence shown here is derived from an EMBL/GenBank/DDBJ whole genome shotgun (WGS) entry which is preliminary data.</text>
</comment>